<keyword evidence="7" id="KW-1185">Reference proteome</keyword>
<dbReference type="InterPro" id="IPR003599">
    <property type="entry name" value="Ig_sub"/>
</dbReference>
<dbReference type="Gene3D" id="2.60.40.10">
    <property type="entry name" value="Immunoglobulins"/>
    <property type="match status" value="8"/>
</dbReference>
<keyword evidence="2 4" id="KW-0472">Membrane</keyword>
<feature type="domain" description="Ig-like" evidence="5">
    <location>
        <begin position="389"/>
        <end position="475"/>
    </location>
</feature>
<dbReference type="PANTHER" id="PTHR46484">
    <property type="entry name" value="SI:CH211-171H4.5-RELATED"/>
    <property type="match status" value="1"/>
</dbReference>
<evidence type="ECO:0000259" key="5">
    <source>
        <dbReference type="PROSITE" id="PS50835"/>
    </source>
</evidence>
<feature type="transmembrane region" description="Helical" evidence="4">
    <location>
        <begin position="491"/>
        <end position="512"/>
    </location>
</feature>
<feature type="domain" description="Ig-like" evidence="5">
    <location>
        <begin position="552"/>
        <end position="648"/>
    </location>
</feature>
<dbReference type="PANTHER" id="PTHR46484:SF8">
    <property type="entry name" value="B-CELL RECEPTOR CD22-LIKE-RELATED"/>
    <property type="match status" value="1"/>
</dbReference>
<dbReference type="CDD" id="cd00096">
    <property type="entry name" value="Ig"/>
    <property type="match status" value="3"/>
</dbReference>
<dbReference type="InterPro" id="IPR036179">
    <property type="entry name" value="Ig-like_dom_sf"/>
</dbReference>
<dbReference type="GO" id="GO:0016020">
    <property type="term" value="C:membrane"/>
    <property type="evidence" value="ECO:0007669"/>
    <property type="project" value="UniProtKB-SubCell"/>
</dbReference>
<gene>
    <name evidence="6" type="ORF">SKAU_G00418430</name>
</gene>
<evidence type="ECO:0000313" key="7">
    <source>
        <dbReference type="Proteomes" id="UP001152622"/>
    </source>
</evidence>
<dbReference type="InterPro" id="IPR013162">
    <property type="entry name" value="CD80_C2-set"/>
</dbReference>
<dbReference type="EMBL" id="JAINUF010000024">
    <property type="protein sequence ID" value="KAJ8332947.1"/>
    <property type="molecule type" value="Genomic_DNA"/>
</dbReference>
<evidence type="ECO:0000256" key="1">
    <source>
        <dbReference type="ARBA" id="ARBA00004167"/>
    </source>
</evidence>
<evidence type="ECO:0000256" key="3">
    <source>
        <dbReference type="ARBA" id="ARBA00023157"/>
    </source>
</evidence>
<evidence type="ECO:0000256" key="2">
    <source>
        <dbReference type="ARBA" id="ARBA00023136"/>
    </source>
</evidence>
<dbReference type="Pfam" id="PF13895">
    <property type="entry name" value="Ig_2"/>
    <property type="match status" value="4"/>
</dbReference>
<dbReference type="Pfam" id="PF08205">
    <property type="entry name" value="C2-set_2"/>
    <property type="match status" value="3"/>
</dbReference>
<feature type="domain" description="Ig-like" evidence="5">
    <location>
        <begin position="122"/>
        <end position="205"/>
    </location>
</feature>
<evidence type="ECO:0000256" key="4">
    <source>
        <dbReference type="SAM" id="Phobius"/>
    </source>
</evidence>
<protein>
    <recommendedName>
        <fullName evidence="5">Ig-like domain-containing protein</fullName>
    </recommendedName>
</protein>
<reference evidence="6" key="1">
    <citation type="journal article" date="2023" name="Science">
        <title>Genome structures resolve the early diversification of teleost fishes.</title>
        <authorList>
            <person name="Parey E."/>
            <person name="Louis A."/>
            <person name="Montfort J."/>
            <person name="Bouchez O."/>
            <person name="Roques C."/>
            <person name="Iampietro C."/>
            <person name="Lluch J."/>
            <person name="Castinel A."/>
            <person name="Donnadieu C."/>
            <person name="Desvignes T."/>
            <person name="Floi Bucao C."/>
            <person name="Jouanno E."/>
            <person name="Wen M."/>
            <person name="Mejri S."/>
            <person name="Dirks R."/>
            <person name="Jansen H."/>
            <person name="Henkel C."/>
            <person name="Chen W.J."/>
            <person name="Zahm M."/>
            <person name="Cabau C."/>
            <person name="Klopp C."/>
            <person name="Thompson A.W."/>
            <person name="Robinson-Rechavi M."/>
            <person name="Braasch I."/>
            <person name="Lecointre G."/>
            <person name="Bobe J."/>
            <person name="Postlethwait J.H."/>
            <person name="Berthelot C."/>
            <person name="Roest Crollius H."/>
            <person name="Guiguen Y."/>
        </authorList>
    </citation>
    <scope>NUCLEOTIDE SEQUENCE</scope>
    <source>
        <strain evidence="6">WJC10195</strain>
    </source>
</reference>
<feature type="domain" description="Ig-like" evidence="5">
    <location>
        <begin position="302"/>
        <end position="386"/>
    </location>
</feature>
<keyword evidence="3" id="KW-1015">Disulfide bond</keyword>
<dbReference type="OrthoDB" id="10039395at2759"/>
<accession>A0A9Q1E693</accession>
<feature type="domain" description="Ig-like" evidence="5">
    <location>
        <begin position="212"/>
        <end position="295"/>
    </location>
</feature>
<dbReference type="PROSITE" id="PS50835">
    <property type="entry name" value="IG_LIKE"/>
    <property type="match status" value="8"/>
</dbReference>
<comment type="caution">
    <text evidence="6">The sequence shown here is derived from an EMBL/GenBank/DDBJ whole genome shotgun (WGS) entry which is preliminary data.</text>
</comment>
<proteinExistence type="predicted"/>
<keyword evidence="4" id="KW-0812">Transmembrane</keyword>
<dbReference type="SMART" id="SM00408">
    <property type="entry name" value="IGc2"/>
    <property type="match status" value="4"/>
</dbReference>
<dbReference type="AlphaFoldDB" id="A0A9Q1E693"/>
<dbReference type="Proteomes" id="UP001152622">
    <property type="component" value="Chromosome 24"/>
</dbReference>
<organism evidence="6 7">
    <name type="scientific">Synaphobranchus kaupii</name>
    <name type="common">Kaup's arrowtooth eel</name>
    <dbReference type="NCBI Taxonomy" id="118154"/>
    <lineage>
        <taxon>Eukaryota</taxon>
        <taxon>Metazoa</taxon>
        <taxon>Chordata</taxon>
        <taxon>Craniata</taxon>
        <taxon>Vertebrata</taxon>
        <taxon>Euteleostomi</taxon>
        <taxon>Actinopterygii</taxon>
        <taxon>Neopterygii</taxon>
        <taxon>Teleostei</taxon>
        <taxon>Anguilliformes</taxon>
        <taxon>Synaphobranchidae</taxon>
        <taxon>Synaphobranchus</taxon>
    </lineage>
</organism>
<feature type="domain" description="Ig-like" evidence="5">
    <location>
        <begin position="655"/>
        <end position="723"/>
    </location>
</feature>
<dbReference type="InterPro" id="IPR013783">
    <property type="entry name" value="Ig-like_fold"/>
</dbReference>
<name>A0A9Q1E693_SYNKA</name>
<dbReference type="SMART" id="SM00409">
    <property type="entry name" value="IG"/>
    <property type="match status" value="7"/>
</dbReference>
<feature type="domain" description="Ig-like" evidence="5">
    <location>
        <begin position="19"/>
        <end position="115"/>
    </location>
</feature>
<keyword evidence="4" id="KW-1133">Transmembrane helix</keyword>
<dbReference type="InterPro" id="IPR007110">
    <property type="entry name" value="Ig-like_dom"/>
</dbReference>
<comment type="subcellular location">
    <subcellularLocation>
        <location evidence="1">Membrane</location>
        <topology evidence="1">Single-pass membrane protein</topology>
    </subcellularLocation>
</comment>
<evidence type="ECO:0000313" key="6">
    <source>
        <dbReference type="EMBL" id="KAJ8332947.1"/>
    </source>
</evidence>
<sequence length="833" mass="90557">MIEVERLILIGCLLQASPPKPKLTPEKVEVMEGTSVSLSCSAAAPCPKLPPNLTWTPSLSNSVDQLQENEDQTKSVSSVLTFTASHLHHGQKITCRALYKLQQGDIQKTSNTSLTIRVLYSPKNTSVSISPSGSVLEGSSVTLTCSSNGNPPVQHYTWYKVNGREMNTVGTGQNLTFTVTESSGSEQYYCEAQNQHGKENSTTVQLEVDYPPKNTSVFVSPSGSVLEGSSVTLTCSSNANPPVQHYTWYKVNGREMNTVGTGQNLTFNVTESSGSEQYYCEAQNKHGKENSTTVELKVDYPPKNTSAFISPSGSVLEGSSVTLTCSSNANPPVQHYTWYKVNGREMNTVGTGQNLTFNVIESSGSEQYFCEAQNEHGKDNSQLDIKYMPQISDSGSCSRTAAEISCSCESRGNPSPSMEWRVSGLRVINSTDRVISEDQLGNTGLRSSLTMRHSQGDTPTVLCLSTNILGSSRLTLHVPCPQQHSGLQSPALLYVIIAALICLYVLTVGFGVHKIKRLSRRLKGGRDGDTYASLQLPNISPEYDVLQVTSPPKPKLTPEKVEVMEGSSVSLRCSAAAPCPKLPPNLTWIPRLSDSVDQLQENEDQTKSVSSVLTFTASHLHHGQKITCRALYKLQQGDIQKTSEAKLTVKVLLLEGSSVTLTCSSNANPPVHNYTWYKVNGTEINTLGTGQNLTINVIESSGSEQYYCEAQNQHGKDNSTTVQLEVDPSPPKPKLTPEKVKVMEGSPVSLSCSAAAPCPKLPPNLTWTPRLSDSVDQLQENEDQTKSVSSVLTFTASHLHHGQKITCRALYKLQQGDIQMASEAKLTTTAFRE</sequence>
<dbReference type="SUPFAM" id="SSF48726">
    <property type="entry name" value="Immunoglobulin"/>
    <property type="match status" value="8"/>
</dbReference>
<feature type="domain" description="Ig-like" evidence="5">
    <location>
        <begin position="731"/>
        <end position="827"/>
    </location>
</feature>
<dbReference type="InterPro" id="IPR003598">
    <property type="entry name" value="Ig_sub2"/>
</dbReference>